<name>A0ABW7HKQ4_9BURK</name>
<protein>
    <submittedName>
        <fullName evidence="1">Uncharacterized protein</fullName>
    </submittedName>
</protein>
<dbReference type="Proteomes" id="UP001606134">
    <property type="component" value="Unassembled WGS sequence"/>
</dbReference>
<comment type="caution">
    <text evidence="1">The sequence shown here is derived from an EMBL/GenBank/DDBJ whole genome shotgun (WGS) entry which is preliminary data.</text>
</comment>
<dbReference type="RefSeq" id="WP_394417889.1">
    <property type="nucleotide sequence ID" value="NZ_JBIGIC010000025.1"/>
</dbReference>
<organism evidence="1 2">
    <name type="scientific">Pelomonas candidula</name>
    <dbReference type="NCBI Taxonomy" id="3299025"/>
    <lineage>
        <taxon>Bacteria</taxon>
        <taxon>Pseudomonadati</taxon>
        <taxon>Pseudomonadota</taxon>
        <taxon>Betaproteobacteria</taxon>
        <taxon>Burkholderiales</taxon>
        <taxon>Sphaerotilaceae</taxon>
        <taxon>Roseateles</taxon>
    </lineage>
</organism>
<keyword evidence="2" id="KW-1185">Reference proteome</keyword>
<dbReference type="EMBL" id="JBIGIC010000025">
    <property type="protein sequence ID" value="MFG6490514.1"/>
    <property type="molecule type" value="Genomic_DNA"/>
</dbReference>
<sequence length="141" mass="14636">MLDQAGPESISIAVSSDASAGRLVKVTLRMSAAHAVLLARRARAADVAQGRYVCSLLDGVAAPPLAADHGAVVATLRASTDRVAAMSADLNAFLRLLDRLPSGQLEGHRAGLTSLASDMRSHLAKASALIAELAPSRRCRK</sequence>
<evidence type="ECO:0000313" key="1">
    <source>
        <dbReference type="EMBL" id="MFG6490514.1"/>
    </source>
</evidence>
<accession>A0ABW7HKQ4</accession>
<reference evidence="1 2" key="1">
    <citation type="submission" date="2024-08" db="EMBL/GenBank/DDBJ databases">
        <authorList>
            <person name="Lu H."/>
        </authorList>
    </citation>
    <scope>NUCLEOTIDE SEQUENCE [LARGE SCALE GENOMIC DNA]</scope>
    <source>
        <strain evidence="1 2">BYS78W</strain>
    </source>
</reference>
<proteinExistence type="predicted"/>
<evidence type="ECO:0000313" key="2">
    <source>
        <dbReference type="Proteomes" id="UP001606134"/>
    </source>
</evidence>
<gene>
    <name evidence="1" type="ORF">ACG04R_27875</name>
</gene>